<keyword evidence="2" id="KW-1185">Reference proteome</keyword>
<accession>A0ACB9Z3F8</accession>
<comment type="caution">
    <text evidence="1">The sequence shown here is derived from an EMBL/GenBank/DDBJ whole genome shotgun (WGS) entry which is preliminary data.</text>
</comment>
<dbReference type="EMBL" id="MU393463">
    <property type="protein sequence ID" value="KAI4866123.1"/>
    <property type="molecule type" value="Genomic_DNA"/>
</dbReference>
<gene>
    <name evidence="1" type="ORF">F4820DRAFT_457802</name>
</gene>
<evidence type="ECO:0000313" key="1">
    <source>
        <dbReference type="EMBL" id="KAI4866123.1"/>
    </source>
</evidence>
<reference evidence="1 2" key="1">
    <citation type="journal article" date="2022" name="New Phytol.">
        <title>Ecological generalism drives hyperdiversity of secondary metabolite gene clusters in xylarialean endophytes.</title>
        <authorList>
            <person name="Franco M.E.E."/>
            <person name="Wisecaver J.H."/>
            <person name="Arnold A.E."/>
            <person name="Ju Y.M."/>
            <person name="Slot J.C."/>
            <person name="Ahrendt S."/>
            <person name="Moore L.P."/>
            <person name="Eastman K.E."/>
            <person name="Scott K."/>
            <person name="Konkel Z."/>
            <person name="Mondo S.J."/>
            <person name="Kuo A."/>
            <person name="Hayes R.D."/>
            <person name="Haridas S."/>
            <person name="Andreopoulos B."/>
            <person name="Riley R."/>
            <person name="LaButti K."/>
            <person name="Pangilinan J."/>
            <person name="Lipzen A."/>
            <person name="Amirebrahimi M."/>
            <person name="Yan J."/>
            <person name="Adam C."/>
            <person name="Keymanesh K."/>
            <person name="Ng V."/>
            <person name="Louie K."/>
            <person name="Northen T."/>
            <person name="Drula E."/>
            <person name="Henrissat B."/>
            <person name="Hsieh H.M."/>
            <person name="Youens-Clark K."/>
            <person name="Lutzoni F."/>
            <person name="Miadlikowska J."/>
            <person name="Eastwood D.C."/>
            <person name="Hamelin R.C."/>
            <person name="Grigoriev I.V."/>
            <person name="U'Ren J.M."/>
        </authorList>
    </citation>
    <scope>NUCLEOTIDE SEQUENCE [LARGE SCALE GENOMIC DNA]</scope>
    <source>
        <strain evidence="1 2">CBS 119005</strain>
    </source>
</reference>
<protein>
    <submittedName>
        <fullName evidence="1">Uncharacterized protein</fullName>
    </submittedName>
</protein>
<organism evidence="1 2">
    <name type="scientific">Hypoxylon rubiginosum</name>
    <dbReference type="NCBI Taxonomy" id="110542"/>
    <lineage>
        <taxon>Eukaryota</taxon>
        <taxon>Fungi</taxon>
        <taxon>Dikarya</taxon>
        <taxon>Ascomycota</taxon>
        <taxon>Pezizomycotina</taxon>
        <taxon>Sordariomycetes</taxon>
        <taxon>Xylariomycetidae</taxon>
        <taxon>Xylariales</taxon>
        <taxon>Hypoxylaceae</taxon>
        <taxon>Hypoxylon</taxon>
    </lineage>
</organism>
<evidence type="ECO:0000313" key="2">
    <source>
        <dbReference type="Proteomes" id="UP001497700"/>
    </source>
</evidence>
<sequence length="220" mass="24321">MSLGSLIPATSIAATFSSASQPVATVPYHRRRDNHKPRTDAPEGEEETYYVLALQTDAAHHQAMCALRARYYPPALLRVAAHISVFRALPGSGLPSLRADITAAAGRTATFGIRAVGPPIRLGRRGVGVPVAGLEPVDGIMRELQGMWRDVLSRQDRGAFRGHYTLMNKVDDLEKVEKCLEEVRQELGPHGLPGMALGLSLWRYDRGWWRHEQDFAFLKA</sequence>
<proteinExistence type="predicted"/>
<dbReference type="Proteomes" id="UP001497700">
    <property type="component" value="Unassembled WGS sequence"/>
</dbReference>
<name>A0ACB9Z3F8_9PEZI</name>